<accession>A0ABX7RE44</accession>
<sequence>MDELGTPVLMPPFPPLAGALTSENWEEENRAAIAKWHGDVAVTHMLGTNPKLGALFAHYGITPPASRLDLKDPWQCLALRMAMDFVPGFQASPSRKRTKSTWTVPEQARLVLAVLDKMASGTALSPVKSAHTACMALARKEPWNANGNKAESLYTRFKEAKAHPLIACMLHIEDDPRLGDPVRAQELSRYGLSVLASMDGGAPRPARPENGTE</sequence>
<name>A0ABX7RE44_9GAMM</name>
<organism evidence="1 2">
    <name type="scientific">Lysobacter arenosi</name>
    <dbReference type="NCBI Taxonomy" id="2795387"/>
    <lineage>
        <taxon>Bacteria</taxon>
        <taxon>Pseudomonadati</taxon>
        <taxon>Pseudomonadota</taxon>
        <taxon>Gammaproteobacteria</taxon>
        <taxon>Lysobacterales</taxon>
        <taxon>Lysobacteraceae</taxon>
        <taxon>Lysobacter</taxon>
    </lineage>
</organism>
<reference evidence="1 2" key="1">
    <citation type="submission" date="2021-02" db="EMBL/GenBank/DDBJ databases">
        <title>Lysobacter arenosi sp. nov., isolated from soil of gangwondo yeongwol, south Korea.</title>
        <authorList>
            <person name="Kim K.R."/>
            <person name="Kim K.H."/>
            <person name="Jeon C.O."/>
        </authorList>
    </citation>
    <scope>NUCLEOTIDE SEQUENCE [LARGE SCALE GENOMIC DNA]</scope>
    <source>
        <strain evidence="1 2">R7</strain>
    </source>
</reference>
<dbReference type="RefSeq" id="WP_200605105.1">
    <property type="nucleotide sequence ID" value="NZ_CP071517.1"/>
</dbReference>
<keyword evidence="2" id="KW-1185">Reference proteome</keyword>
<evidence type="ECO:0000313" key="1">
    <source>
        <dbReference type="EMBL" id="QSX75748.1"/>
    </source>
</evidence>
<dbReference type="EMBL" id="CP071517">
    <property type="protein sequence ID" value="QSX75748.1"/>
    <property type="molecule type" value="Genomic_DNA"/>
</dbReference>
<protein>
    <submittedName>
        <fullName evidence="1">Uncharacterized protein</fullName>
    </submittedName>
</protein>
<proteinExistence type="predicted"/>
<evidence type="ECO:0000313" key="2">
    <source>
        <dbReference type="Proteomes" id="UP000663400"/>
    </source>
</evidence>
<gene>
    <name evidence="1" type="ORF">HIV01_004275</name>
</gene>
<dbReference type="Proteomes" id="UP000663400">
    <property type="component" value="Chromosome"/>
</dbReference>